<dbReference type="PANTHER" id="PTHR31313">
    <property type="entry name" value="TY1 ENHANCER ACTIVATOR"/>
    <property type="match status" value="1"/>
</dbReference>
<evidence type="ECO:0000256" key="4">
    <source>
        <dbReference type="ARBA" id="ARBA00023125"/>
    </source>
</evidence>
<dbReference type="EMBL" id="JAWRVE010000114">
    <property type="protein sequence ID" value="KAL1857413.1"/>
    <property type="molecule type" value="Genomic_DNA"/>
</dbReference>
<evidence type="ECO:0000256" key="1">
    <source>
        <dbReference type="ARBA" id="ARBA00022723"/>
    </source>
</evidence>
<organism evidence="9 10">
    <name type="scientific">Diaporthe australafricana</name>
    <dbReference type="NCBI Taxonomy" id="127596"/>
    <lineage>
        <taxon>Eukaryota</taxon>
        <taxon>Fungi</taxon>
        <taxon>Dikarya</taxon>
        <taxon>Ascomycota</taxon>
        <taxon>Pezizomycotina</taxon>
        <taxon>Sordariomycetes</taxon>
        <taxon>Sordariomycetidae</taxon>
        <taxon>Diaporthales</taxon>
        <taxon>Diaporthaceae</taxon>
        <taxon>Diaporthe</taxon>
    </lineage>
</organism>
<evidence type="ECO:0000313" key="10">
    <source>
        <dbReference type="Proteomes" id="UP001583177"/>
    </source>
</evidence>
<keyword evidence="4" id="KW-0238">DNA-binding</keyword>
<keyword evidence="2" id="KW-0862">Zinc</keyword>
<evidence type="ECO:0000259" key="8">
    <source>
        <dbReference type="SMART" id="SM00906"/>
    </source>
</evidence>
<keyword evidence="3" id="KW-0805">Transcription regulation</keyword>
<comment type="caution">
    <text evidence="9">The sequence shown here is derived from an EMBL/GenBank/DDBJ whole genome shotgun (WGS) entry which is preliminary data.</text>
</comment>
<evidence type="ECO:0000256" key="3">
    <source>
        <dbReference type="ARBA" id="ARBA00023015"/>
    </source>
</evidence>
<keyword evidence="10" id="KW-1185">Reference proteome</keyword>
<feature type="compositionally biased region" description="Polar residues" evidence="7">
    <location>
        <begin position="428"/>
        <end position="440"/>
    </location>
</feature>
<sequence length="695" mass="77760">MPEKKANVRCEFREDDFKRPPVSREYTGALESRVATLEAVLAKLKGASCEERDEVLESMTLQDHMRSFVPQTAADLDVDDIVLSDAITKAALHETDEGTMAYHGPTSIFNSGLIESSSPMASSTVSSQLSNSLSALHTPTIRLCIGLFFRWQYPQYMFIDRERFVQQFEQDAAVIEPGFTPLVYACCAMGAPMSADPEMRANSAPFAEYSESLLRLDRLTAPRLAFRMGQELGFQRDHSHWDLSQRSSNTSPTYFNNELWRKLYWGCFIADKLFSLCLGRPTFMHDDDSDVDISEPLPHDPRIWNDWLLSHGLTFLETTGPAGPKMSSLLYQQVELGRIIHDILSTTFAPKRKERSKARRWTKVSLNNLNARLVAWHEALPTEMRWKKWLTAKDSVSADTTILHTMYHSTRICLNLPFLTYTVEREATTSSDPKQQSDGTPNEAHAPPRPSHFVESAKICESSADSLADILHRYRAQYTLGSAPNLLVYGAIVATNALLVTLRRQRGNPDETPLLIKDTALPALDSYLKEMSIPWALAGEARNKFRRAMSTWSGQDQASPGQPTCSEQMAQFSAQPPVEQDINFTDLSSIDPALGTIAHEHHHDWYQETHHGHVQPQIQQVDAAGSGSSPDVNFDSPVPYVWDPMSVLDGEAALWAATVGGDFPTGLDMSYDGGGFGWMDHQGPSMTLYDETRDS</sequence>
<protein>
    <recommendedName>
        <fullName evidence="8">Xylanolytic transcriptional activator regulatory domain-containing protein</fullName>
    </recommendedName>
</protein>
<feature type="domain" description="Xylanolytic transcriptional activator regulatory" evidence="8">
    <location>
        <begin position="221"/>
        <end position="301"/>
    </location>
</feature>
<keyword evidence="1" id="KW-0479">Metal-binding</keyword>
<keyword evidence="6" id="KW-0539">Nucleus</keyword>
<name>A0ABR3WAM4_9PEZI</name>
<dbReference type="SMART" id="SM00906">
    <property type="entry name" value="Fungal_trans"/>
    <property type="match status" value="1"/>
</dbReference>
<gene>
    <name evidence="9" type="ORF">Daus18300_010386</name>
</gene>
<proteinExistence type="predicted"/>
<evidence type="ECO:0000313" key="9">
    <source>
        <dbReference type="EMBL" id="KAL1857413.1"/>
    </source>
</evidence>
<keyword evidence="5" id="KW-0804">Transcription</keyword>
<dbReference type="PANTHER" id="PTHR31313:SF81">
    <property type="entry name" value="TY1 ENHANCER ACTIVATOR"/>
    <property type="match status" value="1"/>
</dbReference>
<reference evidence="9 10" key="1">
    <citation type="journal article" date="2024" name="IMA Fungus">
        <title>IMA Genome - F19 : A genome assembly and annotation guide to empower mycologists, including annotated draft genome sequences of Ceratocystis pirilliformis, Diaporthe australafricana, Fusarium ophioides, Paecilomyces lecythidis, and Sporothrix stenoceras.</title>
        <authorList>
            <person name="Aylward J."/>
            <person name="Wilson A.M."/>
            <person name="Visagie C.M."/>
            <person name="Spraker J."/>
            <person name="Barnes I."/>
            <person name="Buitendag C."/>
            <person name="Ceriani C."/>
            <person name="Del Mar Angel L."/>
            <person name="du Plessis D."/>
            <person name="Fuchs T."/>
            <person name="Gasser K."/>
            <person name="Kramer D."/>
            <person name="Li W."/>
            <person name="Munsamy K."/>
            <person name="Piso A."/>
            <person name="Price J.L."/>
            <person name="Sonnekus B."/>
            <person name="Thomas C."/>
            <person name="van der Nest A."/>
            <person name="van Dijk A."/>
            <person name="van Heerden A."/>
            <person name="van Vuuren N."/>
            <person name="Yilmaz N."/>
            <person name="Duong T.A."/>
            <person name="van der Merwe N.A."/>
            <person name="Wingfield M.J."/>
            <person name="Wingfield B.D."/>
        </authorList>
    </citation>
    <scope>NUCLEOTIDE SEQUENCE [LARGE SCALE GENOMIC DNA]</scope>
    <source>
        <strain evidence="9 10">CMW 18300</strain>
    </source>
</reference>
<dbReference type="CDD" id="cd12148">
    <property type="entry name" value="fungal_TF_MHR"/>
    <property type="match status" value="1"/>
</dbReference>
<dbReference type="Pfam" id="PF04082">
    <property type="entry name" value="Fungal_trans"/>
    <property type="match status" value="2"/>
</dbReference>
<evidence type="ECO:0000256" key="6">
    <source>
        <dbReference type="ARBA" id="ARBA00023242"/>
    </source>
</evidence>
<dbReference type="InterPro" id="IPR007219">
    <property type="entry name" value="XnlR_reg_dom"/>
</dbReference>
<feature type="region of interest" description="Disordered" evidence="7">
    <location>
        <begin position="427"/>
        <end position="453"/>
    </location>
</feature>
<evidence type="ECO:0000256" key="7">
    <source>
        <dbReference type="SAM" id="MobiDB-lite"/>
    </source>
</evidence>
<accession>A0ABR3WAM4</accession>
<evidence type="ECO:0000256" key="2">
    <source>
        <dbReference type="ARBA" id="ARBA00022833"/>
    </source>
</evidence>
<dbReference type="InterPro" id="IPR051615">
    <property type="entry name" value="Transcr_Regulatory_Elem"/>
</dbReference>
<evidence type="ECO:0000256" key="5">
    <source>
        <dbReference type="ARBA" id="ARBA00023163"/>
    </source>
</evidence>
<dbReference type="Proteomes" id="UP001583177">
    <property type="component" value="Unassembled WGS sequence"/>
</dbReference>